<dbReference type="Proteomes" id="UP001165124">
    <property type="component" value="Unassembled WGS sequence"/>
</dbReference>
<dbReference type="EMBL" id="BSRZ01000003">
    <property type="protein sequence ID" value="GLW63836.1"/>
    <property type="molecule type" value="Genomic_DNA"/>
</dbReference>
<feature type="region of interest" description="Disordered" evidence="1">
    <location>
        <begin position="436"/>
        <end position="473"/>
    </location>
</feature>
<keyword evidence="2" id="KW-1133">Transmembrane helix</keyword>
<feature type="region of interest" description="Disordered" evidence="1">
    <location>
        <begin position="1"/>
        <end position="59"/>
    </location>
</feature>
<feature type="transmembrane region" description="Helical" evidence="2">
    <location>
        <begin position="270"/>
        <end position="293"/>
    </location>
</feature>
<sequence length="473" mass="49461">MGTSGPVIGHADGRPRRSPVPGSSRGRAAVDETGHAAGQEPSLEPPDSPERKPPSVAVECGRPRSDFGSTYGACRSDAWVCAVCSAALLSAALLAALFSAVLLAALAVAVDRARVVRGLAAVEVRRVAPDRAVPVVLRVVVPAARDELVVRRAAVDVPRLVPAVEALVRDAVVRPAVLRPVVLRLAVLRPVVLRLVVLRERPAVVVPDRDAVDRRDVVPEAVGGFTLVMARAAEFIALAASAIALVAVVIAFVMAVMALADDDAFDATDLIWVAADFACVAAWVTLLAAAVCVRLAAVVERDLAVVERDVDVRDAVDRDDAGLRAVVVRRAVPVEDRDDVPRRAVAVVRDAVAVRAAAVRLLVVVLLAALLAAVFAAVLAALLVRPAVLRLDVAPDAVLVATDLPPVMISCGGTIPLLAGLYTPPASSLSENAQLKRVRHPPDATPSWSPGTPSCARCRGRPSSRRRRDAAPA</sequence>
<comment type="caution">
    <text evidence="3">The sequence shown here is derived from an EMBL/GenBank/DDBJ whole genome shotgun (WGS) entry which is preliminary data.</text>
</comment>
<feature type="transmembrane region" description="Helical" evidence="2">
    <location>
        <begin position="361"/>
        <end position="384"/>
    </location>
</feature>
<keyword evidence="2" id="KW-0812">Transmembrane</keyword>
<proteinExistence type="predicted"/>
<evidence type="ECO:0000313" key="4">
    <source>
        <dbReference type="Proteomes" id="UP001165124"/>
    </source>
</evidence>
<feature type="compositionally biased region" description="Basic residues" evidence="1">
    <location>
        <begin position="458"/>
        <end position="473"/>
    </location>
</feature>
<gene>
    <name evidence="3" type="ORF">Arub01_20800</name>
</gene>
<feature type="transmembrane region" description="Helical" evidence="2">
    <location>
        <begin position="86"/>
        <end position="110"/>
    </location>
</feature>
<evidence type="ECO:0000256" key="1">
    <source>
        <dbReference type="SAM" id="MobiDB-lite"/>
    </source>
</evidence>
<keyword evidence="4" id="KW-1185">Reference proteome</keyword>
<feature type="transmembrane region" description="Helical" evidence="2">
    <location>
        <begin position="235"/>
        <end position="258"/>
    </location>
</feature>
<reference evidence="3" key="1">
    <citation type="submission" date="2023-02" db="EMBL/GenBank/DDBJ databases">
        <title>Actinomadura rubrobrunea NBRC 14622.</title>
        <authorList>
            <person name="Ichikawa N."/>
            <person name="Sato H."/>
            <person name="Tonouchi N."/>
        </authorList>
    </citation>
    <scope>NUCLEOTIDE SEQUENCE</scope>
    <source>
        <strain evidence="3">NBRC 14622</strain>
    </source>
</reference>
<protein>
    <submittedName>
        <fullName evidence="3">Uncharacterized protein</fullName>
    </submittedName>
</protein>
<dbReference type="AlphaFoldDB" id="A0A9W6PV94"/>
<name>A0A9W6PV94_9ACTN</name>
<evidence type="ECO:0000256" key="2">
    <source>
        <dbReference type="SAM" id="Phobius"/>
    </source>
</evidence>
<keyword evidence="2" id="KW-0472">Membrane</keyword>
<accession>A0A9W6PV94</accession>
<organism evidence="3 4">
    <name type="scientific">Actinomadura rubrobrunea</name>
    <dbReference type="NCBI Taxonomy" id="115335"/>
    <lineage>
        <taxon>Bacteria</taxon>
        <taxon>Bacillati</taxon>
        <taxon>Actinomycetota</taxon>
        <taxon>Actinomycetes</taxon>
        <taxon>Streptosporangiales</taxon>
        <taxon>Thermomonosporaceae</taxon>
        <taxon>Actinomadura</taxon>
    </lineage>
</organism>
<evidence type="ECO:0000313" key="3">
    <source>
        <dbReference type="EMBL" id="GLW63836.1"/>
    </source>
</evidence>